<dbReference type="Proteomes" id="UP000193566">
    <property type="component" value="Unassembled WGS sequence"/>
</dbReference>
<dbReference type="RefSeq" id="WP_085470988.1">
    <property type="nucleotide sequence ID" value="NZ_FXAV01000048.1"/>
</dbReference>
<reference evidence="1 2" key="1">
    <citation type="submission" date="2017-04" db="EMBL/GenBank/DDBJ databases">
        <authorList>
            <person name="Varghese N."/>
            <person name="Submissions S."/>
        </authorList>
    </citation>
    <scope>NUCLEOTIDE SEQUENCE [LARGE SCALE GENOMIC DNA]</scope>
    <source>
        <strain evidence="1 2">J3</strain>
    </source>
</reference>
<evidence type="ECO:0000313" key="1">
    <source>
        <dbReference type="EMBL" id="SMG60121.1"/>
    </source>
</evidence>
<dbReference type="EMBL" id="FXAV01000048">
    <property type="protein sequence ID" value="SMG60121.1"/>
    <property type="molecule type" value="Genomic_DNA"/>
</dbReference>
<sequence length="82" mass="8025">MADVVAGAGEEFAGQVGVAGGVSVGVVAQGVDVGESGAVPVVSGKQVAAGDRIDEVVESGVDAAVGERKQGGCRFLRWPGRS</sequence>
<protein>
    <submittedName>
        <fullName evidence="1">Uncharacterized protein</fullName>
    </submittedName>
</protein>
<gene>
    <name evidence="1" type="ORF">SAMN02745947_05570</name>
</gene>
<keyword evidence="2" id="KW-1185">Reference proteome</keyword>
<organism evidence="1 2">
    <name type="scientific">Rhodococcus rhodochrous J3</name>
    <dbReference type="NCBI Taxonomy" id="903528"/>
    <lineage>
        <taxon>Bacteria</taxon>
        <taxon>Bacillati</taxon>
        <taxon>Actinomycetota</taxon>
        <taxon>Actinomycetes</taxon>
        <taxon>Mycobacteriales</taxon>
        <taxon>Nocardiaceae</taxon>
        <taxon>Rhodococcus</taxon>
    </lineage>
</organism>
<proteinExistence type="predicted"/>
<comment type="caution">
    <text evidence="1">The sequence shown here is derived from an EMBL/GenBank/DDBJ whole genome shotgun (WGS) entry which is preliminary data.</text>
</comment>
<accession>A0ABY1MKT9</accession>
<name>A0ABY1MKT9_RHORH</name>
<evidence type="ECO:0000313" key="2">
    <source>
        <dbReference type="Proteomes" id="UP000193566"/>
    </source>
</evidence>